<feature type="transmembrane region" description="Helical" evidence="2">
    <location>
        <begin position="92"/>
        <end position="115"/>
    </location>
</feature>
<comment type="caution">
    <text evidence="3">The sequence shown here is derived from an EMBL/GenBank/DDBJ whole genome shotgun (WGS) entry which is preliminary data.</text>
</comment>
<organism evidence="3 4">
    <name type="scientific">Candidatus Similichlamydia laticola</name>
    <dbReference type="NCBI Taxonomy" id="2170265"/>
    <lineage>
        <taxon>Bacteria</taxon>
        <taxon>Pseudomonadati</taxon>
        <taxon>Chlamydiota</taxon>
        <taxon>Chlamydiia</taxon>
        <taxon>Parachlamydiales</taxon>
        <taxon>Candidatus Parilichlamydiaceae</taxon>
        <taxon>Candidatus Similichlamydia</taxon>
    </lineage>
</organism>
<feature type="transmembrane region" description="Helical" evidence="2">
    <location>
        <begin position="135"/>
        <end position="157"/>
    </location>
</feature>
<feature type="region of interest" description="Disordered" evidence="1">
    <location>
        <begin position="1"/>
        <end position="68"/>
    </location>
</feature>
<name>A0A369KEX1_9BACT</name>
<keyword evidence="4" id="KW-1185">Reference proteome</keyword>
<evidence type="ECO:0000256" key="1">
    <source>
        <dbReference type="SAM" id="MobiDB-lite"/>
    </source>
</evidence>
<protein>
    <submittedName>
        <fullName evidence="3">Uncharacterized protein</fullName>
    </submittedName>
</protein>
<accession>A0A369KEX1</accession>
<dbReference type="EMBL" id="QQBG01000025">
    <property type="protein sequence ID" value="RDB31245.1"/>
    <property type="molecule type" value="Genomic_DNA"/>
</dbReference>
<proteinExistence type="predicted"/>
<dbReference type="Proteomes" id="UP000253816">
    <property type="component" value="Unassembled WGS sequence"/>
</dbReference>
<keyword evidence="2" id="KW-1133">Transmembrane helix</keyword>
<keyword evidence="2" id="KW-0812">Transmembrane</keyword>
<dbReference type="AlphaFoldDB" id="A0A369KEX1"/>
<feature type="transmembrane region" description="Helical" evidence="2">
    <location>
        <begin position="169"/>
        <end position="189"/>
    </location>
</feature>
<sequence length="236" mass="25277">MTSPPHNTLSQTPPPSPGGSSSASGTSSSSSSVITVVEAVGHVASGLGGPPPRGPRGGPETMSPRQQFPGMILTSSRIEASRRRRRLRITRMCTYICIAISFFLLLTAALVIMRMCLLESCPVGTTTEVCLLQKVFVMLCFLAGVLTTAGIASSTTISTTRMRSLEKCLWYFLLIACCTLLMIPILSFVDHSACAVSTFVCWIILFTGVVLYGLLLCQRSNTGGNNSQAIEMEELD</sequence>
<evidence type="ECO:0000313" key="3">
    <source>
        <dbReference type="EMBL" id="RDB31245.1"/>
    </source>
</evidence>
<feature type="transmembrane region" description="Helical" evidence="2">
    <location>
        <begin position="195"/>
        <end position="217"/>
    </location>
</feature>
<gene>
    <name evidence="3" type="ORF">HAT2_00652</name>
</gene>
<reference evidence="3 4" key="1">
    <citation type="submission" date="2018-07" db="EMBL/GenBank/DDBJ databases">
        <title>Comparative genomics of the Candidatus Parilichlamydiaceae reveals evidence of convergent evolution and genome reduction in the phylum Chlamydiae.</title>
        <authorList>
            <person name="Taylor-Brown A."/>
            <person name="Polkinghorne A."/>
        </authorList>
    </citation>
    <scope>NUCLEOTIDE SEQUENCE [LARGE SCALE GENOMIC DNA]</scope>
    <source>
        <strain evidence="3 4">Hat2</strain>
    </source>
</reference>
<keyword evidence="2" id="KW-0472">Membrane</keyword>
<evidence type="ECO:0000256" key="2">
    <source>
        <dbReference type="SAM" id="Phobius"/>
    </source>
</evidence>
<feature type="compositionally biased region" description="Low complexity" evidence="1">
    <location>
        <begin position="18"/>
        <end position="32"/>
    </location>
</feature>
<evidence type="ECO:0000313" key="4">
    <source>
        <dbReference type="Proteomes" id="UP000253816"/>
    </source>
</evidence>